<feature type="domain" description="IrrE N-terminal-like" evidence="1">
    <location>
        <begin position="78"/>
        <end position="189"/>
    </location>
</feature>
<dbReference type="Gene3D" id="1.10.10.2910">
    <property type="match status" value="1"/>
</dbReference>
<accession>A0A450X300</accession>
<dbReference type="PANTHER" id="PTHR43236">
    <property type="entry name" value="ANTITOXIN HIGA1"/>
    <property type="match status" value="1"/>
</dbReference>
<reference evidence="2" key="1">
    <citation type="submission" date="2019-02" db="EMBL/GenBank/DDBJ databases">
        <authorList>
            <person name="Gruber-Vodicka R. H."/>
            <person name="Seah K. B. B."/>
        </authorList>
    </citation>
    <scope>NUCLEOTIDE SEQUENCE</scope>
    <source>
        <strain evidence="2">BECK_BZ197</strain>
        <strain evidence="4">BECK_BZ198</strain>
        <strain evidence="3">BECK_BZ199</strain>
    </source>
</reference>
<dbReference type="Pfam" id="PF06114">
    <property type="entry name" value="Peptidase_M78"/>
    <property type="match status" value="1"/>
</dbReference>
<dbReference type="EMBL" id="CAADFQ010000005">
    <property type="protein sequence ID" value="VFK27971.1"/>
    <property type="molecule type" value="Genomic_DNA"/>
</dbReference>
<name>A0A450X300_9GAMM</name>
<dbReference type="EMBL" id="CAADGH010000005">
    <property type="protein sequence ID" value="VFK74486.1"/>
    <property type="molecule type" value="Genomic_DNA"/>
</dbReference>
<gene>
    <name evidence="2" type="ORF">BECKMB1821G_GA0114241_100553</name>
    <name evidence="4" type="ORF">BECKMB1821H_GA0114242_100551</name>
    <name evidence="3" type="ORF">BECKMB1821I_GA0114274_100551</name>
</gene>
<evidence type="ECO:0000259" key="1">
    <source>
        <dbReference type="Pfam" id="PF06114"/>
    </source>
</evidence>
<evidence type="ECO:0000313" key="2">
    <source>
        <dbReference type="EMBL" id="VFK23611.1"/>
    </source>
</evidence>
<dbReference type="PANTHER" id="PTHR43236:SF2">
    <property type="entry name" value="BLL0069 PROTEIN"/>
    <property type="match status" value="1"/>
</dbReference>
<protein>
    <recommendedName>
        <fullName evidence="1">IrrE N-terminal-like domain-containing protein</fullName>
    </recommendedName>
</protein>
<proteinExistence type="predicted"/>
<organism evidence="2">
    <name type="scientific">Candidatus Kentrum sp. MB</name>
    <dbReference type="NCBI Taxonomy" id="2138164"/>
    <lineage>
        <taxon>Bacteria</taxon>
        <taxon>Pseudomonadati</taxon>
        <taxon>Pseudomonadota</taxon>
        <taxon>Gammaproteobacteria</taxon>
        <taxon>Candidatus Kentrum</taxon>
    </lineage>
</organism>
<dbReference type="InterPro" id="IPR010359">
    <property type="entry name" value="IrrE_HExxH"/>
</dbReference>
<evidence type="ECO:0000313" key="4">
    <source>
        <dbReference type="EMBL" id="VFK74486.1"/>
    </source>
</evidence>
<evidence type="ECO:0000313" key="3">
    <source>
        <dbReference type="EMBL" id="VFK27971.1"/>
    </source>
</evidence>
<dbReference type="EMBL" id="CAADFO010000005">
    <property type="protein sequence ID" value="VFK23611.1"/>
    <property type="molecule type" value="Genomic_DNA"/>
</dbReference>
<dbReference type="InterPro" id="IPR052345">
    <property type="entry name" value="Rad_response_metalloprotease"/>
</dbReference>
<dbReference type="AlphaFoldDB" id="A0A450X300"/>
<sequence>MNNFLNYHGFSAKELLEELENNFEFSISAPIDVDKIVVLLGIILDESMNFDEISTAGSVSIVDGRSAANAKIWINPIENSYPPRRRFTIAHEIGHLILHIKPEIGIKEFIDTKIKLNRRDYYWDKKEYEANNFAAQLLMPVDLINGYGKKIISSYKKRTEESKVPMTFFIEEMAEQFDVSETAMRFRLKNIGAIK</sequence>